<feature type="transmembrane region" description="Helical" evidence="1">
    <location>
        <begin position="46"/>
        <end position="67"/>
    </location>
</feature>
<comment type="caution">
    <text evidence="3">The sequence shown here is derived from an EMBL/GenBank/DDBJ whole genome shotgun (WGS) entry which is preliminary data.</text>
</comment>
<dbReference type="RefSeq" id="WP_181557063.1">
    <property type="nucleotide sequence ID" value="NZ_JACDUT010000011.1"/>
</dbReference>
<feature type="domain" description="YdbS-like PH" evidence="2">
    <location>
        <begin position="392"/>
        <end position="467"/>
    </location>
</feature>
<proteinExistence type="predicted"/>
<evidence type="ECO:0000256" key="1">
    <source>
        <dbReference type="SAM" id="Phobius"/>
    </source>
</evidence>
<dbReference type="Proteomes" id="UP000523087">
    <property type="component" value="Unassembled WGS sequence"/>
</dbReference>
<evidence type="ECO:0000313" key="3">
    <source>
        <dbReference type="EMBL" id="MBA2876355.1"/>
    </source>
</evidence>
<dbReference type="EMBL" id="JACDUT010000011">
    <property type="protein sequence ID" value="MBA2876355.1"/>
    <property type="molecule type" value="Genomic_DNA"/>
</dbReference>
<dbReference type="InterPro" id="IPR005182">
    <property type="entry name" value="YdbS-like_PH"/>
</dbReference>
<protein>
    <submittedName>
        <fullName evidence="3">Putative membrane protein</fullName>
    </submittedName>
</protein>
<keyword evidence="1" id="KW-1133">Transmembrane helix</keyword>
<dbReference type="InterPro" id="IPR014529">
    <property type="entry name" value="UCP026631"/>
</dbReference>
<keyword evidence="4" id="KW-1185">Reference proteome</keyword>
<dbReference type="AlphaFoldDB" id="A0A7W0C059"/>
<feature type="transmembrane region" description="Helical" evidence="1">
    <location>
        <begin position="214"/>
        <end position="238"/>
    </location>
</feature>
<feature type="transmembrane region" description="Helical" evidence="1">
    <location>
        <begin position="346"/>
        <end position="364"/>
    </location>
</feature>
<feature type="domain" description="YdbS-like PH" evidence="2">
    <location>
        <begin position="64"/>
        <end position="141"/>
    </location>
</feature>
<accession>A0A7W0C059</accession>
<keyword evidence="1" id="KW-0472">Membrane</keyword>
<organism evidence="3 4">
    <name type="scientific">Thermaerobacillus caldiproteolyticus</name>
    <dbReference type="NCBI Taxonomy" id="247480"/>
    <lineage>
        <taxon>Bacteria</taxon>
        <taxon>Bacillati</taxon>
        <taxon>Bacillota</taxon>
        <taxon>Bacilli</taxon>
        <taxon>Bacillales</taxon>
        <taxon>Anoxybacillaceae</taxon>
        <taxon>Thermaerobacillus</taxon>
    </lineage>
</organism>
<dbReference type="PIRSF" id="PIRSF026631">
    <property type="entry name" value="UCP026631"/>
    <property type="match status" value="1"/>
</dbReference>
<dbReference type="PANTHER" id="PTHR34473:SF2">
    <property type="entry name" value="UPF0699 TRANSMEMBRANE PROTEIN YDBT"/>
    <property type="match status" value="1"/>
</dbReference>
<sequence>MNKPRRLHPIASLIYFIKMVREWIIPFVVVLVFGKNNHPSFLGLKWVGVSIVLLMSLIVGIASWYRFTYRIEQGELRIEYGVFVRKRRYIPQENIQAIHISSGIVQRLFGLVKLQIETAGGNQEAEAVLTAITREEAERLRVLLLQDEFSVEKESTEALLCYKAAYKDLLIAASTSGRLGIVLSAIGALFSQFDEWIPYEAIFRKLRQFVHLDAVLLIVAAVVVVTLAWFISILIIVVKYRHFTVQRKGKDIIISHGWLEKRQFTIPLAHIQAIRISQNPVRELFGYAAVYIESAGSTFEKDANYSTMLFPLVNMKDINERLETFVPGYTIPFSFISLPRRALPRYLRRVMLFPAICIFIICYFFRPWGYALLLALLPLVWLGYARYKDGGWNIAGCQLALRYRLVTKIIVLLEKQRIQSLERKQSIFQQQKKLATVGVSIRSGLHSKRFSVIDMSENDLCRIEDWYRPSGDIDED</sequence>
<keyword evidence="1" id="KW-0812">Transmembrane</keyword>
<gene>
    <name evidence="3" type="ORF">HNR31_003150</name>
</gene>
<evidence type="ECO:0000313" key="4">
    <source>
        <dbReference type="Proteomes" id="UP000523087"/>
    </source>
</evidence>
<feature type="domain" description="YdbS-like PH" evidence="2">
    <location>
        <begin position="240"/>
        <end position="317"/>
    </location>
</feature>
<evidence type="ECO:0000259" key="2">
    <source>
        <dbReference type="Pfam" id="PF03703"/>
    </source>
</evidence>
<feature type="transmembrane region" description="Helical" evidence="1">
    <location>
        <begin position="169"/>
        <end position="190"/>
    </location>
</feature>
<reference evidence="3 4" key="1">
    <citation type="submission" date="2020-07" db="EMBL/GenBank/DDBJ databases">
        <title>Genomic Encyclopedia of Type Strains, Phase IV (KMG-IV): sequencing the most valuable type-strain genomes for metagenomic binning, comparative biology and taxonomic classification.</title>
        <authorList>
            <person name="Goeker M."/>
        </authorList>
    </citation>
    <scope>NUCLEOTIDE SEQUENCE [LARGE SCALE GENOMIC DNA]</scope>
    <source>
        <strain evidence="3 4">DSM 15730</strain>
    </source>
</reference>
<feature type="transmembrane region" description="Helical" evidence="1">
    <location>
        <begin position="12"/>
        <end position="34"/>
    </location>
</feature>
<dbReference type="Pfam" id="PF03703">
    <property type="entry name" value="bPH_2"/>
    <property type="match status" value="3"/>
</dbReference>
<name>A0A7W0C059_9BACL</name>
<dbReference type="PANTHER" id="PTHR34473">
    <property type="entry name" value="UPF0699 TRANSMEMBRANE PROTEIN YDBS"/>
    <property type="match status" value="1"/>
</dbReference>